<comment type="caution">
    <text evidence="2">The sequence shown here is derived from an EMBL/GenBank/DDBJ whole genome shotgun (WGS) entry which is preliminary data.</text>
</comment>
<accession>A0A815F455</accession>
<name>A0A815F455_ADIRI</name>
<evidence type="ECO:0000313" key="2">
    <source>
        <dbReference type="EMBL" id="CAF1320849.1"/>
    </source>
</evidence>
<evidence type="ECO:0000256" key="1">
    <source>
        <dbReference type="SAM" id="Phobius"/>
    </source>
</evidence>
<proteinExistence type="predicted"/>
<feature type="transmembrane region" description="Helical" evidence="1">
    <location>
        <begin position="69"/>
        <end position="97"/>
    </location>
</feature>
<organism evidence="2 3">
    <name type="scientific">Adineta ricciae</name>
    <name type="common">Rotifer</name>
    <dbReference type="NCBI Taxonomy" id="249248"/>
    <lineage>
        <taxon>Eukaryota</taxon>
        <taxon>Metazoa</taxon>
        <taxon>Spiralia</taxon>
        <taxon>Gnathifera</taxon>
        <taxon>Rotifera</taxon>
        <taxon>Eurotatoria</taxon>
        <taxon>Bdelloidea</taxon>
        <taxon>Adinetida</taxon>
        <taxon>Adinetidae</taxon>
        <taxon>Adineta</taxon>
    </lineage>
</organism>
<protein>
    <submittedName>
        <fullName evidence="2">Uncharacterized protein</fullName>
    </submittedName>
</protein>
<dbReference type="EMBL" id="CAJNOR010002633">
    <property type="protein sequence ID" value="CAF1320849.1"/>
    <property type="molecule type" value="Genomic_DNA"/>
</dbReference>
<gene>
    <name evidence="2" type="ORF">XAT740_LOCUS29903</name>
</gene>
<sequence length="102" mass="11023">MFKFRAFIFTQSRQNQDQKDFNKVYYGVGADNNGKHSISHPPRPSGGRATEQLAIHTSVLPTAIMSMPILWVICMAGCTTLSGPAFIACIATCAPLLPAPTP</sequence>
<evidence type="ECO:0000313" key="3">
    <source>
        <dbReference type="Proteomes" id="UP000663828"/>
    </source>
</evidence>
<keyword evidence="1" id="KW-1133">Transmembrane helix</keyword>
<keyword evidence="3" id="KW-1185">Reference proteome</keyword>
<keyword evidence="1" id="KW-0812">Transmembrane</keyword>
<dbReference type="AlphaFoldDB" id="A0A815F455"/>
<keyword evidence="1" id="KW-0472">Membrane</keyword>
<reference evidence="2" key="1">
    <citation type="submission" date="2021-02" db="EMBL/GenBank/DDBJ databases">
        <authorList>
            <person name="Nowell W R."/>
        </authorList>
    </citation>
    <scope>NUCLEOTIDE SEQUENCE</scope>
</reference>
<dbReference type="Proteomes" id="UP000663828">
    <property type="component" value="Unassembled WGS sequence"/>
</dbReference>